<evidence type="ECO:0000313" key="2">
    <source>
        <dbReference type="Ensembl" id="ENSSTUP00000057138.1"/>
    </source>
</evidence>
<dbReference type="Ensembl" id="ENSSTUT00000059902.1">
    <property type="protein sequence ID" value="ENSSTUP00000057138.1"/>
    <property type="gene ID" value="ENSSTUG00000024396.1"/>
</dbReference>
<evidence type="ECO:0000256" key="1">
    <source>
        <dbReference type="SAM" id="SignalP"/>
    </source>
</evidence>
<reference evidence="2" key="1">
    <citation type="submission" date="2025-08" db="UniProtKB">
        <authorList>
            <consortium name="Ensembl"/>
        </authorList>
    </citation>
    <scope>IDENTIFICATION</scope>
</reference>
<proteinExistence type="predicted"/>
<organism evidence="2 3">
    <name type="scientific">Salmo trutta</name>
    <name type="common">Brown trout</name>
    <dbReference type="NCBI Taxonomy" id="8032"/>
    <lineage>
        <taxon>Eukaryota</taxon>
        <taxon>Metazoa</taxon>
        <taxon>Chordata</taxon>
        <taxon>Craniata</taxon>
        <taxon>Vertebrata</taxon>
        <taxon>Euteleostomi</taxon>
        <taxon>Actinopterygii</taxon>
        <taxon>Neopterygii</taxon>
        <taxon>Teleostei</taxon>
        <taxon>Protacanthopterygii</taxon>
        <taxon>Salmoniformes</taxon>
        <taxon>Salmonidae</taxon>
        <taxon>Salmoninae</taxon>
        <taxon>Salmo</taxon>
    </lineage>
</organism>
<dbReference type="AlphaFoldDB" id="A0A674AD03"/>
<reference evidence="2" key="2">
    <citation type="submission" date="2025-09" db="UniProtKB">
        <authorList>
            <consortium name="Ensembl"/>
        </authorList>
    </citation>
    <scope>IDENTIFICATION</scope>
</reference>
<keyword evidence="1" id="KW-0732">Signal</keyword>
<feature type="signal peptide" evidence="1">
    <location>
        <begin position="1"/>
        <end position="26"/>
    </location>
</feature>
<dbReference type="GeneTree" id="ENSGT00990000213931"/>
<keyword evidence="3" id="KW-1185">Reference proteome</keyword>
<evidence type="ECO:0000313" key="3">
    <source>
        <dbReference type="Proteomes" id="UP000472277"/>
    </source>
</evidence>
<dbReference type="Proteomes" id="UP000472277">
    <property type="component" value="Chromosome 2"/>
</dbReference>
<dbReference type="OMA" id="PLRQNCL"/>
<name>A0A674AD03_SALTR</name>
<feature type="chain" id="PRO_5025515219" evidence="1">
    <location>
        <begin position="27"/>
        <end position="171"/>
    </location>
</feature>
<protein>
    <submittedName>
        <fullName evidence="2">Uncharacterized protein</fullName>
    </submittedName>
</protein>
<sequence length="171" mass="19365">MPVSQPTHLLYILALISFINMSYKTAHFPLCPMMDLSLRQSLSRQWESRRLLQRCFSGTMQQESTMPLRQNCLSGTMQQESTMPLRQNCLSGTMQQEATMQLRPPQICLRGCTQPGPLHPQEVVCFISGLKRAIMGVGVRRDPTPVWSTVVGFTKLPRALGWVVSRETQRG</sequence>
<dbReference type="InParanoid" id="A0A674AD03"/>
<accession>A0A674AD03</accession>